<comment type="caution">
    <text evidence="1">The sequence shown here is derived from an EMBL/GenBank/DDBJ whole genome shotgun (WGS) entry which is preliminary data.</text>
</comment>
<evidence type="ECO:0000313" key="1">
    <source>
        <dbReference type="EMBL" id="GAA5439627.1"/>
    </source>
</evidence>
<proteinExistence type="predicted"/>
<dbReference type="Proteomes" id="UP001423409">
    <property type="component" value="Unassembled WGS sequence"/>
</dbReference>
<organism evidence="1 2">
    <name type="scientific">Deinococcus caeni</name>
    <dbReference type="NCBI Taxonomy" id="569127"/>
    <lineage>
        <taxon>Bacteria</taxon>
        <taxon>Thermotogati</taxon>
        <taxon>Deinococcota</taxon>
        <taxon>Deinococci</taxon>
        <taxon>Deinococcales</taxon>
        <taxon>Deinococcaceae</taxon>
        <taxon>Deinococcus</taxon>
    </lineage>
</organism>
<name>A0ABP9UB89_9DEIO</name>
<protein>
    <submittedName>
        <fullName evidence="1">Uncharacterized protein</fullName>
    </submittedName>
</protein>
<sequence>MEHVCCHAIPAHPLPASPLKGEGQTHGVFIAGLPASDEPVRTIDETSAVFGNSIRAANRPV</sequence>
<keyword evidence="2" id="KW-1185">Reference proteome</keyword>
<evidence type="ECO:0000313" key="2">
    <source>
        <dbReference type="Proteomes" id="UP001423409"/>
    </source>
</evidence>
<dbReference type="EMBL" id="BAABQU010000011">
    <property type="protein sequence ID" value="GAA5439627.1"/>
    <property type="molecule type" value="Genomic_DNA"/>
</dbReference>
<gene>
    <name evidence="1" type="ORF">Dcae01_01130</name>
</gene>
<reference evidence="1 2" key="1">
    <citation type="submission" date="2024-02" db="EMBL/GenBank/DDBJ databases">
        <title>Deinococcus caeni NBRC 101312.</title>
        <authorList>
            <person name="Ichikawa N."/>
            <person name="Katano-Makiyama Y."/>
            <person name="Hidaka K."/>
        </authorList>
    </citation>
    <scope>NUCLEOTIDE SEQUENCE [LARGE SCALE GENOMIC DNA]</scope>
    <source>
        <strain evidence="1 2">NBRC 101312</strain>
    </source>
</reference>
<accession>A0ABP9UB89</accession>